<keyword evidence="2" id="KW-1185">Reference proteome</keyword>
<dbReference type="Pfam" id="PF05638">
    <property type="entry name" value="T6SS_HCP"/>
    <property type="match status" value="1"/>
</dbReference>
<dbReference type="InterPro" id="IPR036624">
    <property type="entry name" value="Hcp1-lik_sf"/>
</dbReference>
<dbReference type="Proteomes" id="UP000567293">
    <property type="component" value="Unassembled WGS sequence"/>
</dbReference>
<dbReference type="Gene3D" id="2.30.110.20">
    <property type="entry name" value="Hcp1-like"/>
    <property type="match status" value="1"/>
</dbReference>
<dbReference type="InterPro" id="IPR008514">
    <property type="entry name" value="T6SS_Hcp"/>
</dbReference>
<proteinExistence type="predicted"/>
<sequence length="148" mass="15922">MTLAYLTVIGNKQGQFKAEGVPVQHKASIPVLAFVMELATARGAAAGPVTGKRQYQPVTVVKEWGAASPQGLAACATNEVLSTVKIEFSKTKPTGEEYTFQTVTLTNATLSDVRRFTGDLEAAEGLEPSSQEPTGLERWSFTFQKIEV</sequence>
<dbReference type="SUPFAM" id="SSF141452">
    <property type="entry name" value="Hcp1-like"/>
    <property type="match status" value="1"/>
</dbReference>
<accession>A0A7V8NTC2</accession>
<dbReference type="EMBL" id="JACDQQ010001790">
    <property type="protein sequence ID" value="MBA0087021.1"/>
    <property type="molecule type" value="Genomic_DNA"/>
</dbReference>
<organism evidence="1 2">
    <name type="scientific">Candidatus Acidiferrum panamense</name>
    <dbReference type="NCBI Taxonomy" id="2741543"/>
    <lineage>
        <taxon>Bacteria</taxon>
        <taxon>Pseudomonadati</taxon>
        <taxon>Acidobacteriota</taxon>
        <taxon>Terriglobia</taxon>
        <taxon>Candidatus Acidiferrales</taxon>
        <taxon>Candidatus Acidiferrum</taxon>
    </lineage>
</organism>
<gene>
    <name evidence="1" type="primary">hcp</name>
    <name evidence="1" type="ORF">HRJ53_18720</name>
</gene>
<reference evidence="1" key="1">
    <citation type="submission" date="2020-06" db="EMBL/GenBank/DDBJ databases">
        <title>Legume-microbial interactions unlock mineral nutrients during tropical forest succession.</title>
        <authorList>
            <person name="Epihov D.Z."/>
        </authorList>
    </citation>
    <scope>NUCLEOTIDE SEQUENCE [LARGE SCALE GENOMIC DNA]</scope>
    <source>
        <strain evidence="1">Pan2503</strain>
    </source>
</reference>
<dbReference type="AlphaFoldDB" id="A0A7V8NTC2"/>
<evidence type="ECO:0000313" key="1">
    <source>
        <dbReference type="EMBL" id="MBA0087021.1"/>
    </source>
</evidence>
<feature type="non-terminal residue" evidence="1">
    <location>
        <position position="148"/>
    </location>
</feature>
<dbReference type="NCBIfam" id="TIGR03344">
    <property type="entry name" value="VI_effect_Hcp1"/>
    <property type="match status" value="1"/>
</dbReference>
<evidence type="ECO:0000313" key="2">
    <source>
        <dbReference type="Proteomes" id="UP000567293"/>
    </source>
</evidence>
<name>A0A7V8NTC2_9BACT</name>
<comment type="caution">
    <text evidence="1">The sequence shown here is derived from an EMBL/GenBank/DDBJ whole genome shotgun (WGS) entry which is preliminary data.</text>
</comment>
<protein>
    <submittedName>
        <fullName evidence="1">Type VI secretion system tube protein Hcp</fullName>
    </submittedName>
</protein>